<dbReference type="Gene3D" id="3.30.70.990">
    <property type="entry name" value="YajQ-like, domain 2"/>
    <property type="match status" value="1"/>
</dbReference>
<evidence type="ECO:0000313" key="5">
    <source>
        <dbReference type="Proteomes" id="UP000235116"/>
    </source>
</evidence>
<dbReference type="GO" id="GO:0005829">
    <property type="term" value="C:cytosol"/>
    <property type="evidence" value="ECO:0007669"/>
    <property type="project" value="TreeGrafter"/>
</dbReference>
<comment type="function">
    <text evidence="3">Nucleotide-binding protein.</text>
</comment>
<name>A0A2K9LLT3_9GAMM</name>
<keyword evidence="5" id="KW-1185">Reference proteome</keyword>
<dbReference type="Gene3D" id="3.30.70.860">
    <property type="match status" value="1"/>
</dbReference>
<evidence type="ECO:0000256" key="2">
    <source>
        <dbReference type="ARBA" id="ARBA00093450"/>
    </source>
</evidence>
<evidence type="ECO:0000256" key="1">
    <source>
        <dbReference type="ARBA" id="ARBA00022741"/>
    </source>
</evidence>
<reference evidence="5" key="1">
    <citation type="submission" date="2017-08" db="EMBL/GenBank/DDBJ databases">
        <title>Direct submision.</title>
        <authorList>
            <person name="Kim S.-J."/>
            <person name="Rhee S.-K."/>
        </authorList>
    </citation>
    <scope>NUCLEOTIDE SEQUENCE [LARGE SCALE GENOMIC DNA]</scope>
    <source>
        <strain evidence="5">GI5</strain>
    </source>
</reference>
<evidence type="ECO:0000256" key="3">
    <source>
        <dbReference type="HAMAP-Rule" id="MF_00632"/>
    </source>
</evidence>
<dbReference type="SUPFAM" id="SSF89963">
    <property type="entry name" value="YajQ-like"/>
    <property type="match status" value="2"/>
</dbReference>
<dbReference type="InterPro" id="IPR036183">
    <property type="entry name" value="YajQ-like_sf"/>
</dbReference>
<dbReference type="PANTHER" id="PTHR30476:SF0">
    <property type="entry name" value="UPF0234 PROTEIN YAJQ"/>
    <property type="match status" value="1"/>
</dbReference>
<dbReference type="FunFam" id="3.30.70.860:FF:000001">
    <property type="entry name" value="UPF0234 protein YajQ"/>
    <property type="match status" value="1"/>
</dbReference>
<dbReference type="InterPro" id="IPR007551">
    <property type="entry name" value="YajQ/Smlt4090-like"/>
</dbReference>
<dbReference type="PANTHER" id="PTHR30476">
    <property type="entry name" value="UPF0234 PROTEIN YAJQ"/>
    <property type="match status" value="1"/>
</dbReference>
<dbReference type="HAMAP" id="MF_00632">
    <property type="entry name" value="UPF0234"/>
    <property type="match status" value="1"/>
</dbReference>
<comment type="similarity">
    <text evidence="2 3">Belongs to the YajQ family.</text>
</comment>
<keyword evidence="1 3" id="KW-0547">Nucleotide-binding</keyword>
<sequence length="160" mass="18323">MPSFDIVSELNMHEVDNAVDQAKREISNRFDFKGTKCTFEQDKNVITLVGDADFHLRQLQDILEGKLIKRGIDIGCIDLADPEVNLSEARQKLTLRQGLDSDQAKKLVKLIKDSKMKVQASIQGDKVRVTGKKRDDLQEVIAMLREAKFEMPLQYENFRD</sequence>
<organism evidence="4 5">
    <name type="scientific">Ketobacter alkanivorans</name>
    <dbReference type="NCBI Taxonomy" id="1917421"/>
    <lineage>
        <taxon>Bacteria</taxon>
        <taxon>Pseudomonadati</taxon>
        <taxon>Pseudomonadota</taxon>
        <taxon>Gammaproteobacteria</taxon>
        <taxon>Pseudomonadales</taxon>
        <taxon>Ketobacteraceae</taxon>
        <taxon>Ketobacter</taxon>
    </lineage>
</organism>
<dbReference type="InterPro" id="IPR035571">
    <property type="entry name" value="UPF0234-like_C"/>
</dbReference>
<dbReference type="OrthoDB" id="9801447at2"/>
<dbReference type="RefSeq" id="WP_101894589.1">
    <property type="nucleotide sequence ID" value="NZ_CP022684.1"/>
</dbReference>
<dbReference type="GO" id="GO:0000166">
    <property type="term" value="F:nucleotide binding"/>
    <property type="evidence" value="ECO:0007669"/>
    <property type="project" value="UniProtKB-UniRule"/>
</dbReference>
<evidence type="ECO:0000313" key="4">
    <source>
        <dbReference type="EMBL" id="AUM13210.1"/>
    </source>
</evidence>
<dbReference type="KEGG" id="kak:Kalk_12585"/>
<dbReference type="InterPro" id="IPR035570">
    <property type="entry name" value="UPF0234_N"/>
</dbReference>
<dbReference type="AlphaFoldDB" id="A0A2K9LLT3"/>
<gene>
    <name evidence="4" type="ORF">Kalk_12585</name>
</gene>
<dbReference type="CDD" id="cd11740">
    <property type="entry name" value="YajQ_like"/>
    <property type="match status" value="1"/>
</dbReference>
<dbReference type="Proteomes" id="UP000235116">
    <property type="component" value="Chromosome"/>
</dbReference>
<dbReference type="Pfam" id="PF04461">
    <property type="entry name" value="YajQ"/>
    <property type="match status" value="1"/>
</dbReference>
<protein>
    <recommendedName>
        <fullName evidence="3">Nucleotide-binding protein Kalk_12585</fullName>
    </recommendedName>
</protein>
<dbReference type="NCBIfam" id="NF003819">
    <property type="entry name" value="PRK05412.1"/>
    <property type="match status" value="1"/>
</dbReference>
<dbReference type="EMBL" id="CP022684">
    <property type="protein sequence ID" value="AUM13210.1"/>
    <property type="molecule type" value="Genomic_DNA"/>
</dbReference>
<accession>A0A2K9LLT3</accession>
<proteinExistence type="inferred from homology"/>